<feature type="compositionally biased region" description="Low complexity" evidence="1">
    <location>
        <begin position="132"/>
        <end position="145"/>
    </location>
</feature>
<dbReference type="PANTHER" id="PTHR21567:SF87">
    <property type="entry name" value="CRESCERIN-LIKE PROTEIN CHE-12"/>
    <property type="match status" value="1"/>
</dbReference>
<dbReference type="SMART" id="SM01349">
    <property type="entry name" value="TOG"/>
    <property type="match status" value="2"/>
</dbReference>
<name>A0ABR1DYD0_NECAM</name>
<feature type="region of interest" description="Disordered" evidence="1">
    <location>
        <begin position="1"/>
        <end position="88"/>
    </location>
</feature>
<keyword evidence="4" id="KW-1185">Reference proteome</keyword>
<dbReference type="InterPro" id="IPR034085">
    <property type="entry name" value="TOG"/>
</dbReference>
<feature type="compositionally biased region" description="Polar residues" evidence="1">
    <location>
        <begin position="48"/>
        <end position="68"/>
    </location>
</feature>
<accession>A0ABR1DYD0</accession>
<dbReference type="Pfam" id="PF12348">
    <property type="entry name" value="CLASP_N"/>
    <property type="match status" value="1"/>
</dbReference>
<protein>
    <recommendedName>
        <fullName evidence="2">TOG domain-containing protein</fullName>
    </recommendedName>
</protein>
<dbReference type="Gene3D" id="1.25.10.10">
    <property type="entry name" value="Leucine-rich Repeat Variant"/>
    <property type="match status" value="2"/>
</dbReference>
<feature type="compositionally biased region" description="Polar residues" evidence="1">
    <location>
        <begin position="146"/>
        <end position="174"/>
    </location>
</feature>
<feature type="domain" description="TOG" evidence="2">
    <location>
        <begin position="442"/>
        <end position="671"/>
    </location>
</feature>
<organism evidence="3 4">
    <name type="scientific">Necator americanus</name>
    <name type="common">Human hookworm</name>
    <dbReference type="NCBI Taxonomy" id="51031"/>
    <lineage>
        <taxon>Eukaryota</taxon>
        <taxon>Metazoa</taxon>
        <taxon>Ecdysozoa</taxon>
        <taxon>Nematoda</taxon>
        <taxon>Chromadorea</taxon>
        <taxon>Rhabditida</taxon>
        <taxon>Rhabditina</taxon>
        <taxon>Rhabditomorpha</taxon>
        <taxon>Strongyloidea</taxon>
        <taxon>Ancylostomatidae</taxon>
        <taxon>Bunostominae</taxon>
        <taxon>Necator</taxon>
    </lineage>
</organism>
<dbReference type="InterPro" id="IPR024395">
    <property type="entry name" value="CLASP_N_dom"/>
</dbReference>
<evidence type="ECO:0000313" key="4">
    <source>
        <dbReference type="Proteomes" id="UP001303046"/>
    </source>
</evidence>
<dbReference type="InterPro" id="IPR011989">
    <property type="entry name" value="ARM-like"/>
</dbReference>
<comment type="caution">
    <text evidence="3">The sequence shown here is derived from an EMBL/GenBank/DDBJ whole genome shotgun (WGS) entry which is preliminary data.</text>
</comment>
<reference evidence="3 4" key="1">
    <citation type="submission" date="2023-08" db="EMBL/GenBank/DDBJ databases">
        <title>A Necator americanus chromosomal reference genome.</title>
        <authorList>
            <person name="Ilik V."/>
            <person name="Petrzelkova K.J."/>
            <person name="Pardy F."/>
            <person name="Fuh T."/>
            <person name="Niatou-Singa F.S."/>
            <person name="Gouil Q."/>
            <person name="Baker L."/>
            <person name="Ritchie M.E."/>
            <person name="Jex A.R."/>
            <person name="Gazzola D."/>
            <person name="Li H."/>
            <person name="Toshio Fujiwara R."/>
            <person name="Zhan B."/>
            <person name="Aroian R.V."/>
            <person name="Pafco B."/>
            <person name="Schwarz E.M."/>
        </authorList>
    </citation>
    <scope>NUCLEOTIDE SEQUENCE [LARGE SCALE GENOMIC DNA]</scope>
    <source>
        <strain evidence="3 4">Aroian</strain>
        <tissue evidence="3">Whole animal</tissue>
    </source>
</reference>
<evidence type="ECO:0000256" key="1">
    <source>
        <dbReference type="SAM" id="MobiDB-lite"/>
    </source>
</evidence>
<dbReference type="InterPro" id="IPR016024">
    <property type="entry name" value="ARM-type_fold"/>
</dbReference>
<feature type="compositionally biased region" description="Polar residues" evidence="1">
    <location>
        <begin position="30"/>
        <end position="41"/>
    </location>
</feature>
<evidence type="ECO:0000259" key="2">
    <source>
        <dbReference type="SMART" id="SM01349"/>
    </source>
</evidence>
<dbReference type="SUPFAM" id="SSF48371">
    <property type="entry name" value="ARM repeat"/>
    <property type="match status" value="1"/>
</dbReference>
<gene>
    <name evidence="3" type="primary">Necator_chrV.g18825</name>
    <name evidence="3" type="ORF">RB195_014034</name>
</gene>
<feature type="domain" description="TOG" evidence="2">
    <location>
        <begin position="176"/>
        <end position="415"/>
    </location>
</feature>
<feature type="region of interest" description="Disordered" evidence="1">
    <location>
        <begin position="126"/>
        <end position="190"/>
    </location>
</feature>
<proteinExistence type="predicted"/>
<dbReference type="EMBL" id="JAVFWL010000005">
    <property type="protein sequence ID" value="KAK6755421.1"/>
    <property type="molecule type" value="Genomic_DNA"/>
</dbReference>
<evidence type="ECO:0000313" key="3">
    <source>
        <dbReference type="EMBL" id="KAK6755421.1"/>
    </source>
</evidence>
<dbReference type="Proteomes" id="UP001303046">
    <property type="component" value="Unassembled WGS sequence"/>
</dbReference>
<sequence length="672" mass="73058">MPKRNNSFGSEDRSVSAVVNRMTQHHQPEPTVTSNGVPSNDSFKKNELNNNHLPLRRSTGSAASNLSKAKSEGNLSEELENSPPINYDEMPIKPAKGGQYFDELSHSIDGYGMLAKKSTSHHSLPITTANHVPVKNSKSVPSKKNQTNGKLLPSATSQSKSSLRSNISGKSSAKVQPIVTRNGGSSGPKTVQSALKRIESEDWNDKVDGINLICELSASNPKEVADNMHEVVMAVLSECKNLRSSVSRAALTCIGALTQNMKAKMDVELDKLCTILINKAGDVSNAFIREDASEALEKVVKYASASKALQSIIAAGSKSKNNTIRASCAGFVGTLVSRVGAPVLLASTDQLARLIPQLIAFCRDANAQVRMHGKQILVGLSQDPSFDKQLKKAVSDSEYRTVKEILEEIGKKGGIDSLESTSTSLASALSRTGSVRKTIARKLPDNVQLDLDEIRADLTAAGWERRIGGLKRFLEMTLCTPKAIASDTKLIEAFIGRLSDINSKVALEGLDTYLACLPMLSKLYSTESHLKAILNQLLFALMSHLSSKSDEHRTTAQKCLRETVKQIDPASLSPAMAAATRKANIKQKPFMLTMFNRLNFNLYPTKPKQVEVVALPILWECLKAGVADSEIRKAVTEFAKGLQQLMGERALLDQASMEVDPPRKKLLESLIR</sequence>
<dbReference type="PANTHER" id="PTHR21567">
    <property type="entry name" value="CLASP"/>
    <property type="match status" value="1"/>
</dbReference>